<dbReference type="EMBL" id="CP043529">
    <property type="protein sequence ID" value="QEW37104.1"/>
    <property type="molecule type" value="Genomic_DNA"/>
</dbReference>
<organism evidence="2 3">
    <name type="scientific">Phocaeicola vulgatus</name>
    <name type="common">Bacteroides vulgatus</name>
    <dbReference type="NCBI Taxonomy" id="821"/>
    <lineage>
        <taxon>Bacteria</taxon>
        <taxon>Pseudomonadati</taxon>
        <taxon>Bacteroidota</taxon>
        <taxon>Bacteroidia</taxon>
        <taxon>Bacteroidales</taxon>
        <taxon>Bacteroidaceae</taxon>
        <taxon>Phocaeicola</taxon>
    </lineage>
</organism>
<name>A0A5P3AVK4_PHOVU</name>
<accession>A0A5P3AVK4</accession>
<feature type="compositionally biased region" description="Basic and acidic residues" evidence="1">
    <location>
        <begin position="11"/>
        <end position="24"/>
    </location>
</feature>
<evidence type="ECO:0000256" key="1">
    <source>
        <dbReference type="SAM" id="MobiDB-lite"/>
    </source>
</evidence>
<dbReference type="AlphaFoldDB" id="A0A5P3AVK4"/>
<feature type="region of interest" description="Disordered" evidence="1">
    <location>
        <begin position="1"/>
        <end position="24"/>
    </location>
</feature>
<reference evidence="2 3" key="1">
    <citation type="submission" date="2019-09" db="EMBL/GenBank/DDBJ databases">
        <title>Commensal-derived Metabolites Govern Vibrio cholerae Pathogenesis in Host.</title>
        <authorList>
            <person name="Yoon S.S."/>
            <person name="Yoon M.Y."/>
        </authorList>
    </citation>
    <scope>NUCLEOTIDE SEQUENCE [LARGE SCALE GENOMIC DNA]</scope>
    <source>
        <strain evidence="2 3">VIC01</strain>
    </source>
</reference>
<dbReference type="Proteomes" id="UP000326091">
    <property type="component" value="Chromosome"/>
</dbReference>
<evidence type="ECO:0000313" key="2">
    <source>
        <dbReference type="EMBL" id="QEW37104.1"/>
    </source>
</evidence>
<gene>
    <name evidence="2" type="ORF">VIC01_02678</name>
</gene>
<sequence length="378" mass="43990">MPNPRTTLARASREDAELERIEKQKQDNSPRLTIIKIALVHKDEIDFSFKQAICKKYNIESTVNDDIVFEKYAKNFYRTLDQDEFVVPHLGKKKGISVKKSRAGLVKHEAHIMLTPEEVATKLVYHPTENILEGVMIGGLYGRPRNARQLRNKNNRKEVNKDDVITDDYYCMIYLPMNHNVGYMLLQYYPDITVKNEIIEFIKKTLRNKRDKYDVEFSYYCTKEMSEQFSANSILDHFTFATPFINGDIINGDDEIGEQQVKDVVLKVEVSSPSNQPITYSQIPNFLQRILNMNLNNKAAKDYQHCTGTIKNTKTGNTSTFEIDKDLKIRPIIYLYKEVDVDEDGIPNFVQLKEYCYNKLEIVKSETLPGYRIYETDE</sequence>
<evidence type="ECO:0000313" key="3">
    <source>
        <dbReference type="Proteomes" id="UP000326091"/>
    </source>
</evidence>
<dbReference type="RefSeq" id="WP_005847915.1">
    <property type="nucleotide sequence ID" value="NZ_CP043529.1"/>
</dbReference>
<proteinExistence type="predicted"/>
<protein>
    <submittedName>
        <fullName evidence="2">Uncharacterized protein</fullName>
    </submittedName>
</protein>